<evidence type="ECO:0000313" key="8">
    <source>
        <dbReference type="EMBL" id="ACM92548.1"/>
    </source>
</evidence>
<comment type="catalytic activity">
    <reaction evidence="1 6">
        <text>a uridine in RNA = a pseudouridine in RNA</text>
        <dbReference type="Rhea" id="RHEA:48348"/>
        <dbReference type="Rhea" id="RHEA-COMP:12068"/>
        <dbReference type="Rhea" id="RHEA-COMP:12069"/>
        <dbReference type="ChEBI" id="CHEBI:65314"/>
        <dbReference type="ChEBI" id="CHEBI:65315"/>
    </reaction>
</comment>
<dbReference type="GO" id="GO:0000455">
    <property type="term" value="P:enzyme-directed rRNA pseudouridine synthesis"/>
    <property type="evidence" value="ECO:0007669"/>
    <property type="project" value="UniProtKB-ARBA"/>
</dbReference>
<evidence type="ECO:0000256" key="2">
    <source>
        <dbReference type="ARBA" id="ARBA00010876"/>
    </source>
</evidence>
<sequence length="311" mass="35340">MVKRFISDKNERVDKFLSQKLNVSRNQIEQLIKNSLVSVNSKTIKKGGVKLQAGDTVDVEIKEAESSKEDYEVNFDIPVLYEDEDVLVINKPPGIVVHPAPSVKEATLVDWLKTKNYRLSTIAGEERFGIVHRIDKETSGALIIAKNNKAHEFLSAQLKDKTMGRYYIMLLNEPLKEAVCVDKPIARNPKNRLKMAYVKNGREAKTLFVPVYENVAAAKLFTGRTHQIRVHLSTIGRYILGDTLYGKKEQKLPRVMLHAKELYFIHPSGKKLSIIAPMFDDFKKNLPKGFNYEETDTISDIFTSYHGLCGK</sequence>
<accession>B9L8H5</accession>
<dbReference type="Pfam" id="PF00849">
    <property type="entry name" value="PseudoU_synth_2"/>
    <property type="match status" value="1"/>
</dbReference>
<dbReference type="PANTHER" id="PTHR21600">
    <property type="entry name" value="MITOCHONDRIAL RNA PSEUDOURIDINE SYNTHASE"/>
    <property type="match status" value="1"/>
</dbReference>
<name>B9L8H5_NAUPA</name>
<dbReference type="PROSITE" id="PS50889">
    <property type="entry name" value="S4"/>
    <property type="match status" value="1"/>
</dbReference>
<evidence type="ECO:0000256" key="4">
    <source>
        <dbReference type="PIRSR" id="PIRSR606225-1"/>
    </source>
</evidence>
<dbReference type="SUPFAM" id="SSF55120">
    <property type="entry name" value="Pseudouridine synthase"/>
    <property type="match status" value="1"/>
</dbReference>
<dbReference type="PROSITE" id="PS01129">
    <property type="entry name" value="PSI_RLU"/>
    <property type="match status" value="1"/>
</dbReference>
<dbReference type="InterPro" id="IPR006145">
    <property type="entry name" value="PsdUridine_synth_RsuA/RluA"/>
</dbReference>
<keyword evidence="3 6" id="KW-0413">Isomerase</keyword>
<dbReference type="AlphaFoldDB" id="B9L8H5"/>
<feature type="domain" description="RNA-binding S4" evidence="7">
    <location>
        <begin position="11"/>
        <end position="72"/>
    </location>
</feature>
<dbReference type="InterPro" id="IPR002942">
    <property type="entry name" value="S4_RNA-bd"/>
</dbReference>
<comment type="similarity">
    <text evidence="2 6">Belongs to the pseudouridine synthase RluA family.</text>
</comment>
<keyword evidence="9" id="KW-1185">Reference proteome</keyword>
<reference evidence="8 9" key="1">
    <citation type="journal article" date="2009" name="PLoS Genet.">
        <title>Adaptations to submarine hydrothermal environments exemplified by the genome of Nautilia profundicola.</title>
        <authorList>
            <person name="Campbell B.J."/>
            <person name="Smith J.L."/>
            <person name="Hanson T.E."/>
            <person name="Klotz M.G."/>
            <person name="Stein L.Y."/>
            <person name="Lee C.K."/>
            <person name="Wu D."/>
            <person name="Robinson J.M."/>
            <person name="Khouri H.M."/>
            <person name="Eisen J.A."/>
            <person name="Cary S.C."/>
        </authorList>
    </citation>
    <scope>NUCLEOTIDE SEQUENCE [LARGE SCALE GENOMIC DNA]</scope>
    <source>
        <strain evidence="9">ATCC BAA-1463 / DSM 18972 / AmH</strain>
    </source>
</reference>
<dbReference type="SMART" id="SM00363">
    <property type="entry name" value="S4"/>
    <property type="match status" value="1"/>
</dbReference>
<dbReference type="Proteomes" id="UP000000448">
    <property type="component" value="Chromosome"/>
</dbReference>
<proteinExistence type="inferred from homology"/>
<gene>
    <name evidence="8" type="ordered locus">NAMH_0515</name>
</gene>
<dbReference type="KEGG" id="nam:NAMH_0515"/>
<dbReference type="Gene3D" id="3.10.290.10">
    <property type="entry name" value="RNA-binding S4 domain"/>
    <property type="match status" value="1"/>
</dbReference>
<dbReference type="SUPFAM" id="SSF55174">
    <property type="entry name" value="Alpha-L RNA-binding motif"/>
    <property type="match status" value="1"/>
</dbReference>
<evidence type="ECO:0000259" key="7">
    <source>
        <dbReference type="SMART" id="SM00363"/>
    </source>
</evidence>
<comment type="function">
    <text evidence="6">Responsible for synthesis of pseudouridine from uracil.</text>
</comment>
<dbReference type="EC" id="5.4.99.-" evidence="6"/>
<evidence type="ECO:0000256" key="1">
    <source>
        <dbReference type="ARBA" id="ARBA00000073"/>
    </source>
</evidence>
<evidence type="ECO:0000313" key="9">
    <source>
        <dbReference type="Proteomes" id="UP000000448"/>
    </source>
</evidence>
<dbReference type="InterPro" id="IPR006225">
    <property type="entry name" value="PsdUridine_synth_RluC/D"/>
</dbReference>
<dbReference type="EMBL" id="CP001279">
    <property type="protein sequence ID" value="ACM92548.1"/>
    <property type="molecule type" value="Genomic_DNA"/>
</dbReference>
<evidence type="ECO:0000256" key="3">
    <source>
        <dbReference type="ARBA" id="ARBA00023235"/>
    </source>
</evidence>
<dbReference type="eggNOG" id="COG0564">
    <property type="taxonomic scope" value="Bacteria"/>
</dbReference>
<dbReference type="Pfam" id="PF01479">
    <property type="entry name" value="S4"/>
    <property type="match status" value="1"/>
</dbReference>
<dbReference type="InterPro" id="IPR006224">
    <property type="entry name" value="PsdUridine_synth_RluA-like_CS"/>
</dbReference>
<protein>
    <recommendedName>
        <fullName evidence="6">Pseudouridine synthase</fullName>
        <ecNumber evidence="6">5.4.99.-</ecNumber>
    </recommendedName>
</protein>
<feature type="active site" evidence="4">
    <location>
        <position position="135"/>
    </location>
</feature>
<evidence type="ECO:0000256" key="5">
    <source>
        <dbReference type="PROSITE-ProRule" id="PRU00182"/>
    </source>
</evidence>
<dbReference type="Gene3D" id="3.30.2350.10">
    <property type="entry name" value="Pseudouridine synthase"/>
    <property type="match status" value="1"/>
</dbReference>
<dbReference type="OrthoDB" id="128480at2"/>
<dbReference type="InterPro" id="IPR020103">
    <property type="entry name" value="PsdUridine_synth_cat_dom_sf"/>
</dbReference>
<dbReference type="PANTHER" id="PTHR21600:SF44">
    <property type="entry name" value="RIBOSOMAL LARGE SUBUNIT PSEUDOURIDINE SYNTHASE D"/>
    <property type="match status" value="1"/>
</dbReference>
<dbReference type="GO" id="GO:0120159">
    <property type="term" value="F:rRNA pseudouridine synthase activity"/>
    <property type="evidence" value="ECO:0007669"/>
    <property type="project" value="UniProtKB-ARBA"/>
</dbReference>
<dbReference type="CDD" id="cd00165">
    <property type="entry name" value="S4"/>
    <property type="match status" value="1"/>
</dbReference>
<dbReference type="STRING" id="598659.NAMH_0515"/>
<dbReference type="GO" id="GO:0003723">
    <property type="term" value="F:RNA binding"/>
    <property type="evidence" value="ECO:0007669"/>
    <property type="project" value="UniProtKB-KW"/>
</dbReference>
<evidence type="ECO:0000256" key="6">
    <source>
        <dbReference type="RuleBase" id="RU362028"/>
    </source>
</evidence>
<keyword evidence="5" id="KW-0694">RNA-binding</keyword>
<dbReference type="RefSeq" id="WP_012663919.1">
    <property type="nucleotide sequence ID" value="NC_012115.1"/>
</dbReference>
<dbReference type="InterPro" id="IPR036986">
    <property type="entry name" value="S4_RNA-bd_sf"/>
</dbReference>
<dbReference type="HOGENOM" id="CLU_016902_4_4_7"/>
<dbReference type="CDD" id="cd02869">
    <property type="entry name" value="PseudoU_synth_RluA_like"/>
    <property type="match status" value="1"/>
</dbReference>
<dbReference type="NCBIfam" id="TIGR00005">
    <property type="entry name" value="rluA_subfam"/>
    <property type="match status" value="1"/>
</dbReference>
<dbReference type="InterPro" id="IPR050188">
    <property type="entry name" value="RluA_PseudoU_synthase"/>
</dbReference>
<organism evidence="8 9">
    <name type="scientific">Nautilia profundicola (strain ATCC BAA-1463 / DSM 18972 / AmH)</name>
    <dbReference type="NCBI Taxonomy" id="598659"/>
    <lineage>
        <taxon>Bacteria</taxon>
        <taxon>Pseudomonadati</taxon>
        <taxon>Campylobacterota</taxon>
        <taxon>Epsilonproteobacteria</taxon>
        <taxon>Nautiliales</taxon>
        <taxon>Nautiliaceae</taxon>
        <taxon>Nautilia</taxon>
    </lineage>
</organism>